<dbReference type="PANTHER" id="PTHR14030:SF25">
    <property type="entry name" value="MITOTIC CHECKPOINT SERINE_THREONINE-PROTEIN KINASE BUB1 BETA"/>
    <property type="match status" value="1"/>
</dbReference>
<sequence length="534" mass="58631">MAEGLVMQVDPVFSIRGTHLSGQLGSQNQDGANVRSEYCPELLMRRGGELSFEELRAERYFQIKDREIDEKMKHVKKTRKQLSQVLEEKDRLYLFLRSQMQVPCEASSSHTSDCGRPPAAASFQIHVEDPSQPAPGPGALVPSGVSQQSCAQTSPVIQFGLCSASEANHHEWMTEDQTPAHSHPPSIPERPGSKIPVLSPIEETSLSAGNHSSLEDYQDLEVRGASPGCALTAGASVDPCDPDVRSQLLELCDVASSPDLHSEGGHLPALEESSCVQLGGNIYVSLSKVVDRGNFCVYKGVKDTDNVLIKVDSCSVPWDFHQFSRLKKSLPKANDLPQVSCFVFLDGCITVYTGLLDHVFTERSECEPSDLTVVPRAIGLLQMVSQLHSSRLLHAALQPHTLACFYSGVGRLVVFPVDWSFSVDLDLQHNVTSAQQLPSALSYIRLGLLDPTASPQLVDLVGVAETVHLLLTNSKMLPVKDDQGWTAEQFSGREHCDRYSRMWQTFFRALLNVDGPSSQSVVSVLIEQMLALYH</sequence>
<keyword evidence="2" id="KW-1185">Reference proteome</keyword>
<evidence type="ECO:0000256" key="1">
    <source>
        <dbReference type="SAM" id="MobiDB-lite"/>
    </source>
</evidence>
<dbReference type="AlphaFoldDB" id="A0A8M1HAS0"/>
<feature type="region of interest" description="Disordered" evidence="1">
    <location>
        <begin position="174"/>
        <end position="197"/>
    </location>
</feature>
<protein>
    <submittedName>
        <fullName evidence="3">Uncharacterized protein bub1ba isoform X1</fullName>
    </submittedName>
</protein>
<dbReference type="Proteomes" id="UP000515150">
    <property type="component" value="Chromosome 24"/>
</dbReference>
<dbReference type="RefSeq" id="XP_040925541.1">
    <property type="nucleotide sequence ID" value="XM_041069607.2"/>
</dbReference>
<dbReference type="PANTHER" id="PTHR14030">
    <property type="entry name" value="MITOTIC CHECKPOINT SERINE/THREONINE-PROTEIN KINASE BUB1"/>
    <property type="match status" value="1"/>
</dbReference>
<reference evidence="3" key="1">
    <citation type="submission" date="2025-08" db="UniProtKB">
        <authorList>
            <consortium name="RefSeq"/>
        </authorList>
    </citation>
    <scope>IDENTIFICATION</scope>
</reference>
<organism evidence="2 3">
    <name type="scientific">Betta splendens</name>
    <name type="common">Siamese fighting fish</name>
    <dbReference type="NCBI Taxonomy" id="158456"/>
    <lineage>
        <taxon>Eukaryota</taxon>
        <taxon>Metazoa</taxon>
        <taxon>Chordata</taxon>
        <taxon>Craniata</taxon>
        <taxon>Vertebrata</taxon>
        <taxon>Euteleostomi</taxon>
        <taxon>Actinopterygii</taxon>
        <taxon>Neopterygii</taxon>
        <taxon>Teleostei</taxon>
        <taxon>Neoteleostei</taxon>
        <taxon>Acanthomorphata</taxon>
        <taxon>Anabantaria</taxon>
        <taxon>Anabantiformes</taxon>
        <taxon>Anabantoidei</taxon>
        <taxon>Osphronemidae</taxon>
        <taxon>Betta</taxon>
    </lineage>
</organism>
<dbReference type="InterPro" id="IPR015661">
    <property type="entry name" value="Bub1/Mad3"/>
</dbReference>
<dbReference type="CTD" id="567931"/>
<dbReference type="OrthoDB" id="248495at2759"/>
<dbReference type="GO" id="GO:0005634">
    <property type="term" value="C:nucleus"/>
    <property type="evidence" value="ECO:0007669"/>
    <property type="project" value="TreeGrafter"/>
</dbReference>
<proteinExistence type="predicted"/>
<evidence type="ECO:0000313" key="3">
    <source>
        <dbReference type="RefSeq" id="XP_040925541.1"/>
    </source>
</evidence>
<dbReference type="GO" id="GO:0004672">
    <property type="term" value="F:protein kinase activity"/>
    <property type="evidence" value="ECO:0007669"/>
    <property type="project" value="TreeGrafter"/>
</dbReference>
<dbReference type="Gene3D" id="1.10.510.10">
    <property type="entry name" value="Transferase(Phosphotransferase) domain 1"/>
    <property type="match status" value="1"/>
</dbReference>
<dbReference type="GeneID" id="121202025"/>
<name>A0A8M1HAS0_BETSP</name>
<dbReference type="GO" id="GO:0007094">
    <property type="term" value="P:mitotic spindle assembly checkpoint signaling"/>
    <property type="evidence" value="ECO:0007669"/>
    <property type="project" value="InterPro"/>
</dbReference>
<accession>A0A8M1HAS0</accession>
<gene>
    <name evidence="3" type="primary">bub1ba</name>
</gene>
<dbReference type="GO" id="GO:0051754">
    <property type="term" value="P:meiotic sister chromatid cohesion, centromeric"/>
    <property type="evidence" value="ECO:0007669"/>
    <property type="project" value="TreeGrafter"/>
</dbReference>
<evidence type="ECO:0000313" key="2">
    <source>
        <dbReference type="Proteomes" id="UP000515150"/>
    </source>
</evidence>
<dbReference type="KEGG" id="bspl:121202025"/>